<dbReference type="RefSeq" id="WP_263038477.1">
    <property type="nucleotide sequence ID" value="NZ_JAOTPL010000016.1"/>
</dbReference>
<dbReference type="Gene3D" id="3.90.1010.10">
    <property type="match status" value="1"/>
</dbReference>
<comment type="caution">
    <text evidence="3">The sequence shown here is derived from an EMBL/GenBank/DDBJ whole genome shotgun (WGS) entry which is preliminary data.</text>
</comment>
<evidence type="ECO:0000313" key="3">
    <source>
        <dbReference type="EMBL" id="MCU7694992.1"/>
    </source>
</evidence>
<proteinExistence type="inferred from homology"/>
<dbReference type="PANTHER" id="PTHR43597:SF5">
    <property type="entry name" value="SUFE-LIKE PROTEIN 2, CHLOROPLASTIC"/>
    <property type="match status" value="1"/>
</dbReference>
<dbReference type="SUPFAM" id="SSF82649">
    <property type="entry name" value="SufE/NifU"/>
    <property type="match status" value="1"/>
</dbReference>
<keyword evidence="4" id="KW-1185">Reference proteome</keyword>
<protein>
    <submittedName>
        <fullName evidence="3">SufE family protein</fullName>
    </submittedName>
</protein>
<dbReference type="AlphaFoldDB" id="A0AAE3LKJ6"/>
<dbReference type="InterPro" id="IPR003808">
    <property type="entry name" value="Fe-S_metab-assoc_dom"/>
</dbReference>
<gene>
    <name evidence="3" type="ORF">OD355_10730</name>
</gene>
<dbReference type="PANTHER" id="PTHR43597">
    <property type="entry name" value="SULFUR ACCEPTOR PROTEIN CSDE"/>
    <property type="match status" value="1"/>
</dbReference>
<accession>A0AAE3LKJ6</accession>
<name>A0AAE3LKJ6_9BACT</name>
<reference evidence="3" key="1">
    <citation type="submission" date="2022-10" db="EMBL/GenBank/DDBJ databases">
        <authorList>
            <person name="Kim H.S."/>
            <person name="Kim J.-S."/>
            <person name="Suh M.K."/>
            <person name="Eom M.K."/>
            <person name="Lee J.-S."/>
        </authorList>
    </citation>
    <scope>NUCLEOTIDE SEQUENCE</scope>
    <source>
        <strain evidence="3">LIP-5</strain>
    </source>
</reference>
<organism evidence="3 4">
    <name type="scientific">Haoranjiania flava</name>
    <dbReference type="NCBI Taxonomy" id="1856322"/>
    <lineage>
        <taxon>Bacteria</taxon>
        <taxon>Pseudomonadati</taxon>
        <taxon>Bacteroidota</taxon>
        <taxon>Chitinophagia</taxon>
        <taxon>Chitinophagales</taxon>
        <taxon>Chitinophagaceae</taxon>
        <taxon>Haoranjiania</taxon>
    </lineage>
</organism>
<evidence type="ECO:0000313" key="4">
    <source>
        <dbReference type="Proteomes" id="UP001209317"/>
    </source>
</evidence>
<dbReference type="Proteomes" id="UP001209317">
    <property type="component" value="Unassembled WGS sequence"/>
</dbReference>
<dbReference type="EMBL" id="JAOTPL010000016">
    <property type="protein sequence ID" value="MCU7694992.1"/>
    <property type="molecule type" value="Genomic_DNA"/>
</dbReference>
<feature type="domain" description="Fe-S metabolism associated" evidence="2">
    <location>
        <begin position="13"/>
        <end position="130"/>
    </location>
</feature>
<sequence>MTIEEKQKEIVGDFEFLDDWMDKYEMIIQMGKELPPMDESDKIDQNLIKGCQSRVWIKSNYKDGIITFSADSDALITKGLVSLVLKVLSGHSPKEIMDAELHFVNDIGLSSHLSPTRSNGLLSMLKQIKNYAIAYNSMENK</sequence>
<comment type="similarity">
    <text evidence="1">Belongs to the SufE family.</text>
</comment>
<dbReference type="Pfam" id="PF02657">
    <property type="entry name" value="SufE"/>
    <property type="match status" value="1"/>
</dbReference>
<evidence type="ECO:0000256" key="1">
    <source>
        <dbReference type="ARBA" id="ARBA00010282"/>
    </source>
</evidence>
<evidence type="ECO:0000259" key="2">
    <source>
        <dbReference type="Pfam" id="PF02657"/>
    </source>
</evidence>